<dbReference type="GO" id="GO:0005737">
    <property type="term" value="C:cytoplasm"/>
    <property type="evidence" value="ECO:0007669"/>
    <property type="project" value="TreeGrafter"/>
</dbReference>
<gene>
    <name evidence="6" type="ORF">DFQ15_10879</name>
</gene>
<comment type="catalytic activity">
    <reaction evidence="1">
        <text>alpha-D-glucose 6-phosphate = beta-D-glucose 6-phosphate</text>
        <dbReference type="Rhea" id="RHEA:16249"/>
        <dbReference type="ChEBI" id="CHEBI:58225"/>
        <dbReference type="ChEBI" id="CHEBI:58247"/>
        <dbReference type="EC" id="5.1.3.15"/>
    </reaction>
</comment>
<comment type="similarity">
    <text evidence="2 4">Belongs to the glucose-6-phosphate 1-epimerase family.</text>
</comment>
<dbReference type="CDD" id="cd09020">
    <property type="entry name" value="D-hex-6-P-epi_like"/>
    <property type="match status" value="1"/>
</dbReference>
<accession>A0A318SUD5</accession>
<dbReference type="InterPro" id="IPR014718">
    <property type="entry name" value="GH-type_carb-bd"/>
</dbReference>
<dbReference type="SUPFAM" id="SSF74650">
    <property type="entry name" value="Galactose mutarotase-like"/>
    <property type="match status" value="1"/>
</dbReference>
<dbReference type="EC" id="5.1.3.15" evidence="4"/>
<sequence length="287" mass="30714">MPVISPAFQAVRPAPFHGIPALHLALPGGASAVVALQGAQVLSWMPAGCQERLYLSPRARLDAHSAIRGGVPVCFPQFNQRGPLAKHGFARNLPWRVEHGAADDHGVRAVLALDDTPQTRAWWPHAFAARLAVELTDAHLQVELTAHNTGDTAWDFTAALHTYLRVDDVAQVRLDGLDGCARRDSVVDVHAVQRGPVGFGGEYDCVFSAPSGPLRLQAGSAAVGIVHSPSWTNTVVWNPGEALCATLADMPADGWRRMLCVEAACVDTPVPMPPGAYWSGSQRLQLL</sequence>
<dbReference type="InterPro" id="IPR025532">
    <property type="entry name" value="G6P_1-epimerase"/>
</dbReference>
<evidence type="ECO:0000313" key="7">
    <source>
        <dbReference type="Proteomes" id="UP000247540"/>
    </source>
</evidence>
<keyword evidence="7" id="KW-1185">Reference proteome</keyword>
<evidence type="ECO:0000256" key="3">
    <source>
        <dbReference type="ARBA" id="ARBA00023235"/>
    </source>
</evidence>
<keyword evidence="3 4" id="KW-0413">Isomerase</keyword>
<feature type="active site" evidence="5">
    <location>
        <position position="161"/>
    </location>
</feature>
<dbReference type="PIRSF" id="PIRSF016020">
    <property type="entry name" value="PHexose_mutarotase"/>
    <property type="match status" value="1"/>
</dbReference>
<dbReference type="Pfam" id="PF01263">
    <property type="entry name" value="Aldose_epim"/>
    <property type="match status" value="1"/>
</dbReference>
<reference evidence="6 7" key="1">
    <citation type="submission" date="2018-06" db="EMBL/GenBank/DDBJ databases">
        <title>Genomic Encyclopedia of Type Strains, Phase III (KMG-III): the genomes of soil and plant-associated and newly described type strains.</title>
        <authorList>
            <person name="Whitman W."/>
        </authorList>
    </citation>
    <scope>NUCLEOTIDE SEQUENCE [LARGE SCALE GENOMIC DNA]</scope>
    <source>
        <strain evidence="6 7">CECT 7646</strain>
    </source>
</reference>
<dbReference type="Gene3D" id="2.70.98.10">
    <property type="match status" value="1"/>
</dbReference>
<dbReference type="RefSeq" id="WP_110465341.1">
    <property type="nucleotide sequence ID" value="NZ_JAMOFZ010000008.1"/>
</dbReference>
<feature type="active site" evidence="5">
    <location>
        <position position="262"/>
    </location>
</feature>
<dbReference type="GO" id="GO:0005975">
    <property type="term" value="P:carbohydrate metabolic process"/>
    <property type="evidence" value="ECO:0007669"/>
    <property type="project" value="InterPro"/>
</dbReference>
<dbReference type="GO" id="GO:0047938">
    <property type="term" value="F:glucose-6-phosphate 1-epimerase activity"/>
    <property type="evidence" value="ECO:0007669"/>
    <property type="project" value="UniProtKB-UniRule"/>
</dbReference>
<dbReference type="InterPro" id="IPR011013">
    <property type="entry name" value="Gal_mutarotase_sf_dom"/>
</dbReference>
<dbReference type="PANTHER" id="PTHR11122">
    <property type="entry name" value="APOSPORY-ASSOCIATED PROTEIN C-RELATED"/>
    <property type="match status" value="1"/>
</dbReference>
<protein>
    <recommendedName>
        <fullName evidence="4">Putative glucose-6-phosphate 1-epimerase</fullName>
        <ecNumber evidence="4">5.1.3.15</ecNumber>
    </recommendedName>
</protein>
<dbReference type="AlphaFoldDB" id="A0A318SUD5"/>
<dbReference type="EMBL" id="QJTC01000008">
    <property type="protein sequence ID" value="PYE78290.1"/>
    <property type="molecule type" value="Genomic_DNA"/>
</dbReference>
<dbReference type="Proteomes" id="UP000247540">
    <property type="component" value="Unassembled WGS sequence"/>
</dbReference>
<dbReference type="OrthoDB" id="9790727at2"/>
<evidence type="ECO:0000313" key="6">
    <source>
        <dbReference type="EMBL" id="PYE78290.1"/>
    </source>
</evidence>
<evidence type="ECO:0000256" key="1">
    <source>
        <dbReference type="ARBA" id="ARBA00001096"/>
    </source>
</evidence>
<evidence type="ECO:0000256" key="5">
    <source>
        <dbReference type="PIRSR" id="PIRSR016020-1"/>
    </source>
</evidence>
<comment type="caution">
    <text evidence="6">The sequence shown here is derived from an EMBL/GenBank/DDBJ whole genome shotgun (WGS) entry which is preliminary data.</text>
</comment>
<proteinExistence type="inferred from homology"/>
<organism evidence="6 7">
    <name type="scientific">Xylophilus ampelinus</name>
    <dbReference type="NCBI Taxonomy" id="54067"/>
    <lineage>
        <taxon>Bacteria</taxon>
        <taxon>Pseudomonadati</taxon>
        <taxon>Pseudomonadota</taxon>
        <taxon>Betaproteobacteria</taxon>
        <taxon>Burkholderiales</taxon>
        <taxon>Xylophilus</taxon>
    </lineage>
</organism>
<dbReference type="PANTHER" id="PTHR11122:SF13">
    <property type="entry name" value="GLUCOSE-6-PHOSPHATE 1-EPIMERASE"/>
    <property type="match status" value="1"/>
</dbReference>
<evidence type="ECO:0000256" key="2">
    <source>
        <dbReference type="ARBA" id="ARBA00005866"/>
    </source>
</evidence>
<dbReference type="GO" id="GO:0030246">
    <property type="term" value="F:carbohydrate binding"/>
    <property type="evidence" value="ECO:0007669"/>
    <property type="project" value="UniProtKB-UniRule"/>
</dbReference>
<dbReference type="InterPro" id="IPR008183">
    <property type="entry name" value="Aldose_1/G6P_1-epimerase"/>
</dbReference>
<name>A0A318SUD5_9BURK</name>
<evidence type="ECO:0000256" key="4">
    <source>
        <dbReference type="PIRNR" id="PIRNR016020"/>
    </source>
</evidence>